<keyword evidence="2 3" id="KW-0040">ANK repeat</keyword>
<keyword evidence="1" id="KW-0677">Repeat</keyword>
<keyword evidence="5" id="KW-1185">Reference proteome</keyword>
<organism evidence="4 5">
    <name type="scientific">Talaromyces rugulosus</name>
    <name type="common">Penicillium rugulosum</name>
    <dbReference type="NCBI Taxonomy" id="121627"/>
    <lineage>
        <taxon>Eukaryota</taxon>
        <taxon>Fungi</taxon>
        <taxon>Dikarya</taxon>
        <taxon>Ascomycota</taxon>
        <taxon>Pezizomycotina</taxon>
        <taxon>Eurotiomycetes</taxon>
        <taxon>Eurotiomycetidae</taxon>
        <taxon>Eurotiales</taxon>
        <taxon>Trichocomaceae</taxon>
        <taxon>Talaromyces</taxon>
        <taxon>Talaromyces sect. Islandici</taxon>
    </lineage>
</organism>
<dbReference type="PROSITE" id="PS50088">
    <property type="entry name" value="ANK_REPEAT"/>
    <property type="match status" value="2"/>
</dbReference>
<gene>
    <name evidence="4" type="ORF">TRUGW13939_04712</name>
</gene>
<dbReference type="KEGG" id="trg:TRUGW13939_04712"/>
<evidence type="ECO:0000256" key="2">
    <source>
        <dbReference type="ARBA" id="ARBA00023043"/>
    </source>
</evidence>
<dbReference type="PANTHER" id="PTHR24198">
    <property type="entry name" value="ANKYRIN REPEAT AND PROTEIN KINASE DOMAIN-CONTAINING PROTEIN"/>
    <property type="match status" value="1"/>
</dbReference>
<dbReference type="GeneID" id="55992212"/>
<dbReference type="PANTHER" id="PTHR24198:SF165">
    <property type="entry name" value="ANKYRIN REPEAT-CONTAINING PROTEIN-RELATED"/>
    <property type="match status" value="1"/>
</dbReference>
<dbReference type="InterPro" id="IPR002110">
    <property type="entry name" value="Ankyrin_rpt"/>
</dbReference>
<dbReference type="EMBL" id="CP055899">
    <property type="protein sequence ID" value="QKX57594.1"/>
    <property type="molecule type" value="Genomic_DNA"/>
</dbReference>
<dbReference type="SMART" id="SM00248">
    <property type="entry name" value="ANK"/>
    <property type="match status" value="7"/>
</dbReference>
<proteinExistence type="predicted"/>
<reference evidence="5" key="1">
    <citation type="submission" date="2020-06" db="EMBL/GenBank/DDBJ databases">
        <title>A chromosome-scale genome assembly of Talaromyces rugulosus W13939.</title>
        <authorList>
            <person name="Wang B."/>
            <person name="Guo L."/>
            <person name="Ye K."/>
            <person name="Wang L."/>
        </authorList>
    </citation>
    <scope>NUCLEOTIDE SEQUENCE [LARGE SCALE GENOMIC DNA]</scope>
    <source>
        <strain evidence="5">W13939</strain>
    </source>
</reference>
<dbReference type="Pfam" id="PF13637">
    <property type="entry name" value="Ank_4"/>
    <property type="match status" value="1"/>
</dbReference>
<accession>A0A7H8QUB0</accession>
<dbReference type="RefSeq" id="XP_035343772.1">
    <property type="nucleotide sequence ID" value="XM_035487879.1"/>
</dbReference>
<feature type="repeat" description="ANK" evidence="3">
    <location>
        <begin position="424"/>
        <end position="456"/>
    </location>
</feature>
<evidence type="ECO:0000256" key="3">
    <source>
        <dbReference type="PROSITE-ProRule" id="PRU00023"/>
    </source>
</evidence>
<protein>
    <submittedName>
        <fullName evidence="4">Uncharacterized protein</fullName>
    </submittedName>
</protein>
<sequence length="492" mass="56125">MDQLPAELLYNIADFLRPAGRRGYAGYERGLDILNLMKTCSGIYGVLLDYWYRALFVQHGSEYCFRRAALKRSGRALDLIYDKGGDHFPISNDELYEWLEFCVEFGGYEPFLWLRDRNNEVQIDVVKGKKCSLLYTALRAKNQEIMYHLLNEADEDEIHTRQQKTDDTLLTAAVKRDNNKDTIRYFLRRGLGMLQQARGKTALDIAIEVNSLNAMEVFIQHDGKMVNRILQTGSGYESALETVFRRDPYATVRDTSQFNIFQLALMIFDNAPHENLVDNGFQKDVWGKAVLMRAIATLHWQVATLVAKHGMGIEYNPSILTTVMLRLIDDPKKHKQHYGNRTVNVLLEKGVCIDFGFINGITLLHLPSPIEVARDLIEHGFDVNARTQDHGWTPLHTAVLSDDFDMVSMLLTQKADIDSCNNTDHKTPLMCAILKKNSNCIMLLLESGARTDITDSEGKTPLMVALDAKYTSGSRLLYPYVRRQSRKNAKKK</sequence>
<dbReference type="OrthoDB" id="4325872at2759"/>
<name>A0A7H8QUB0_TALRU</name>
<evidence type="ECO:0000256" key="1">
    <source>
        <dbReference type="ARBA" id="ARBA00022737"/>
    </source>
</evidence>
<dbReference type="PROSITE" id="PS50297">
    <property type="entry name" value="ANK_REP_REGION"/>
    <property type="match status" value="1"/>
</dbReference>
<evidence type="ECO:0000313" key="5">
    <source>
        <dbReference type="Proteomes" id="UP000509510"/>
    </source>
</evidence>
<dbReference type="Pfam" id="PF12796">
    <property type="entry name" value="Ank_2"/>
    <property type="match status" value="2"/>
</dbReference>
<dbReference type="InterPro" id="IPR036770">
    <property type="entry name" value="Ankyrin_rpt-contain_sf"/>
</dbReference>
<dbReference type="Proteomes" id="UP000509510">
    <property type="component" value="Chromosome II"/>
</dbReference>
<dbReference type="AlphaFoldDB" id="A0A7H8QUB0"/>
<dbReference type="SUPFAM" id="SSF48403">
    <property type="entry name" value="Ankyrin repeat"/>
    <property type="match status" value="2"/>
</dbReference>
<evidence type="ECO:0000313" key="4">
    <source>
        <dbReference type="EMBL" id="QKX57594.1"/>
    </source>
</evidence>
<feature type="repeat" description="ANK" evidence="3">
    <location>
        <begin position="390"/>
        <end position="422"/>
    </location>
</feature>
<dbReference type="Gene3D" id="1.25.40.20">
    <property type="entry name" value="Ankyrin repeat-containing domain"/>
    <property type="match status" value="2"/>
</dbReference>